<organism evidence="1 2">
    <name type="scientific">Rubroshorea leprosula</name>
    <dbReference type="NCBI Taxonomy" id="152421"/>
    <lineage>
        <taxon>Eukaryota</taxon>
        <taxon>Viridiplantae</taxon>
        <taxon>Streptophyta</taxon>
        <taxon>Embryophyta</taxon>
        <taxon>Tracheophyta</taxon>
        <taxon>Spermatophyta</taxon>
        <taxon>Magnoliopsida</taxon>
        <taxon>eudicotyledons</taxon>
        <taxon>Gunneridae</taxon>
        <taxon>Pentapetalae</taxon>
        <taxon>rosids</taxon>
        <taxon>malvids</taxon>
        <taxon>Malvales</taxon>
        <taxon>Dipterocarpaceae</taxon>
        <taxon>Rubroshorea</taxon>
    </lineage>
</organism>
<reference evidence="1 2" key="1">
    <citation type="journal article" date="2021" name="Commun. Biol.">
        <title>The genome of Shorea leprosula (Dipterocarpaceae) highlights the ecological relevance of drought in aseasonal tropical rainforests.</title>
        <authorList>
            <person name="Ng K.K.S."/>
            <person name="Kobayashi M.J."/>
            <person name="Fawcett J.A."/>
            <person name="Hatakeyama M."/>
            <person name="Paape T."/>
            <person name="Ng C.H."/>
            <person name="Ang C.C."/>
            <person name="Tnah L.H."/>
            <person name="Lee C.T."/>
            <person name="Nishiyama T."/>
            <person name="Sese J."/>
            <person name="O'Brien M.J."/>
            <person name="Copetti D."/>
            <person name="Mohd Noor M.I."/>
            <person name="Ong R.C."/>
            <person name="Putra M."/>
            <person name="Sireger I.Z."/>
            <person name="Indrioko S."/>
            <person name="Kosugi Y."/>
            <person name="Izuno A."/>
            <person name="Isagi Y."/>
            <person name="Lee S.L."/>
            <person name="Shimizu K.K."/>
        </authorList>
    </citation>
    <scope>NUCLEOTIDE SEQUENCE [LARGE SCALE GENOMIC DNA]</scope>
    <source>
        <strain evidence="1">214</strain>
    </source>
</reference>
<comment type="caution">
    <text evidence="1">The sequence shown here is derived from an EMBL/GenBank/DDBJ whole genome shotgun (WGS) entry which is preliminary data.</text>
</comment>
<name>A0AAV5LCY4_9ROSI</name>
<proteinExistence type="predicted"/>
<dbReference type="EMBL" id="BPVZ01000108">
    <property type="protein sequence ID" value="GKV34852.1"/>
    <property type="molecule type" value="Genomic_DNA"/>
</dbReference>
<protein>
    <submittedName>
        <fullName evidence="1">Uncharacterized protein</fullName>
    </submittedName>
</protein>
<evidence type="ECO:0000313" key="1">
    <source>
        <dbReference type="EMBL" id="GKV34852.1"/>
    </source>
</evidence>
<gene>
    <name evidence="1" type="ORF">SLEP1_g43194</name>
</gene>
<keyword evidence="2" id="KW-1185">Reference proteome</keyword>
<evidence type="ECO:0000313" key="2">
    <source>
        <dbReference type="Proteomes" id="UP001054252"/>
    </source>
</evidence>
<dbReference type="Proteomes" id="UP001054252">
    <property type="component" value="Unassembled WGS sequence"/>
</dbReference>
<sequence>MKVILVTWCTHILQGFLKEFLVSMGDLLYRCSAI</sequence>
<accession>A0AAV5LCY4</accession>
<dbReference type="AlphaFoldDB" id="A0AAV5LCY4"/>